<dbReference type="PANTHER" id="PTHR46889">
    <property type="entry name" value="TRANSPOSASE INSF FOR INSERTION SEQUENCE IS3B-RELATED"/>
    <property type="match status" value="1"/>
</dbReference>
<dbReference type="EMBL" id="HF563609">
    <property type="protein sequence ID" value="CDI40546.1"/>
    <property type="molecule type" value="Genomic_DNA"/>
</dbReference>
<dbReference type="GO" id="GO:0015074">
    <property type="term" value="P:DNA integration"/>
    <property type="evidence" value="ECO:0007669"/>
    <property type="project" value="InterPro"/>
</dbReference>
<name>U4QCD4_TEPAE</name>
<gene>
    <name evidence="2" type="primary">yuaL</name>
    <name evidence="2" type="ordered locus">TEPIRE1_1019</name>
</gene>
<dbReference type="GO" id="GO:0003676">
    <property type="term" value="F:nucleic acid binding"/>
    <property type="evidence" value="ECO:0007669"/>
    <property type="project" value="InterPro"/>
</dbReference>
<sequence>MKTDLCIRALESAAMRHRPPKGLIHHSDRGVQYCSKEYQSLLNKYYMIPSMSRKGNCYDNACAETFFLTIKCEILYHDRYKTRR</sequence>
<dbReference type="HOGENOM" id="CLU_027402_41_4_9"/>
<evidence type="ECO:0000313" key="2">
    <source>
        <dbReference type="EMBL" id="CDI40546.1"/>
    </source>
</evidence>
<dbReference type="AlphaFoldDB" id="U4QCD4"/>
<dbReference type="InterPro" id="IPR012337">
    <property type="entry name" value="RNaseH-like_sf"/>
</dbReference>
<keyword evidence="3" id="KW-1185">Reference proteome</keyword>
<dbReference type="SUPFAM" id="SSF53098">
    <property type="entry name" value="Ribonuclease H-like"/>
    <property type="match status" value="1"/>
</dbReference>
<feature type="domain" description="Integrase catalytic" evidence="1">
    <location>
        <begin position="1"/>
        <end position="57"/>
    </location>
</feature>
<dbReference type="InterPro" id="IPR001584">
    <property type="entry name" value="Integrase_cat-core"/>
</dbReference>
<dbReference type="InterPro" id="IPR036397">
    <property type="entry name" value="RNaseH_sf"/>
</dbReference>
<organism evidence="2 3">
    <name type="scientific">Tepidanaerobacter acetatoxydans (strain DSM 21804 / JCM 16047 / Re1)</name>
    <dbReference type="NCBI Taxonomy" id="1209989"/>
    <lineage>
        <taxon>Bacteria</taxon>
        <taxon>Bacillati</taxon>
        <taxon>Bacillota</taxon>
        <taxon>Clostridia</taxon>
        <taxon>Thermosediminibacterales</taxon>
        <taxon>Tepidanaerobacteraceae</taxon>
        <taxon>Tepidanaerobacter</taxon>
    </lineage>
</organism>
<reference evidence="3" key="1">
    <citation type="journal article" date="2013" name="Genome Announc.">
        <title>First genome sequence of a syntrophic acetate-oxidizing bacterium, Tepidanaerobacter acetatoxydans strain Re1.</title>
        <authorList>
            <person name="Manzoor S."/>
            <person name="Bongcam-Rudloff E."/>
            <person name="Schnurer A."/>
            <person name="Muller B."/>
        </authorList>
    </citation>
    <scope>NUCLEOTIDE SEQUENCE [LARGE SCALE GENOMIC DNA]</scope>
    <source>
        <strain evidence="3">Re1</strain>
    </source>
</reference>
<protein>
    <submittedName>
        <fullName evidence="2">Uncharacterized protein YuaL</fullName>
    </submittedName>
</protein>
<evidence type="ECO:0000313" key="3">
    <source>
        <dbReference type="Proteomes" id="UP000010802"/>
    </source>
</evidence>
<evidence type="ECO:0000259" key="1">
    <source>
        <dbReference type="Pfam" id="PF00665"/>
    </source>
</evidence>
<dbReference type="eggNOG" id="COG2801">
    <property type="taxonomic scope" value="Bacteria"/>
</dbReference>
<dbReference type="Gene3D" id="3.30.420.10">
    <property type="entry name" value="Ribonuclease H-like superfamily/Ribonuclease H"/>
    <property type="match status" value="1"/>
</dbReference>
<dbReference type="PANTHER" id="PTHR46889:SF4">
    <property type="entry name" value="TRANSPOSASE INSO FOR INSERTION SEQUENCE ELEMENT IS911B-RELATED"/>
    <property type="match status" value="1"/>
</dbReference>
<dbReference type="Pfam" id="PF00665">
    <property type="entry name" value="rve"/>
    <property type="match status" value="1"/>
</dbReference>
<proteinExistence type="predicted"/>
<dbReference type="KEGG" id="tae:TepiRe1_1019"/>
<dbReference type="InterPro" id="IPR050900">
    <property type="entry name" value="Transposase_IS3/IS150/IS904"/>
</dbReference>
<dbReference type="Proteomes" id="UP000010802">
    <property type="component" value="Chromosome"/>
</dbReference>
<accession>U4QCD4</accession>